<dbReference type="AlphaFoldDB" id="A0A0E9VF87"/>
<dbReference type="EMBL" id="GBXM01031891">
    <property type="protein sequence ID" value="JAH76686.1"/>
    <property type="molecule type" value="Transcribed_RNA"/>
</dbReference>
<organism evidence="1">
    <name type="scientific">Anguilla anguilla</name>
    <name type="common">European freshwater eel</name>
    <name type="synonym">Muraena anguilla</name>
    <dbReference type="NCBI Taxonomy" id="7936"/>
    <lineage>
        <taxon>Eukaryota</taxon>
        <taxon>Metazoa</taxon>
        <taxon>Chordata</taxon>
        <taxon>Craniata</taxon>
        <taxon>Vertebrata</taxon>
        <taxon>Euteleostomi</taxon>
        <taxon>Actinopterygii</taxon>
        <taxon>Neopterygii</taxon>
        <taxon>Teleostei</taxon>
        <taxon>Anguilliformes</taxon>
        <taxon>Anguillidae</taxon>
        <taxon>Anguilla</taxon>
    </lineage>
</organism>
<sequence>MNTITYPCKYCNRYYSKHTVKCITETYKQIATSKLENLTYIFHVYYCASPCKIGCLVRFPKKIPLCTTVKNKCPEFSK</sequence>
<reference evidence="1" key="1">
    <citation type="submission" date="2014-11" db="EMBL/GenBank/DDBJ databases">
        <authorList>
            <person name="Amaro Gonzalez C."/>
        </authorList>
    </citation>
    <scope>NUCLEOTIDE SEQUENCE</scope>
</reference>
<reference evidence="1" key="2">
    <citation type="journal article" date="2015" name="Fish Shellfish Immunol.">
        <title>Early steps in the European eel (Anguilla anguilla)-Vibrio vulnificus interaction in the gills: Role of the RtxA13 toxin.</title>
        <authorList>
            <person name="Callol A."/>
            <person name="Pajuelo D."/>
            <person name="Ebbesson L."/>
            <person name="Teles M."/>
            <person name="MacKenzie S."/>
            <person name="Amaro C."/>
        </authorList>
    </citation>
    <scope>NUCLEOTIDE SEQUENCE</scope>
</reference>
<evidence type="ECO:0000313" key="1">
    <source>
        <dbReference type="EMBL" id="JAH76686.1"/>
    </source>
</evidence>
<name>A0A0E9VF87_ANGAN</name>
<accession>A0A0E9VF87</accession>
<proteinExistence type="predicted"/>
<protein>
    <submittedName>
        <fullName evidence="1">Uncharacterized protein</fullName>
    </submittedName>
</protein>